<proteinExistence type="predicted"/>
<organism evidence="1">
    <name type="scientific">uncultured Leptolyngbya sp</name>
    <dbReference type="NCBI Taxonomy" id="332963"/>
    <lineage>
        <taxon>Bacteria</taxon>
        <taxon>Bacillati</taxon>
        <taxon>Cyanobacteriota</taxon>
        <taxon>Cyanophyceae</taxon>
        <taxon>Leptolyngbyales</taxon>
        <taxon>Leptolyngbyaceae</taxon>
        <taxon>Leptolyngbya group</taxon>
        <taxon>Leptolyngbya</taxon>
        <taxon>environmental samples</taxon>
    </lineage>
</organism>
<gene>
    <name evidence="1" type="ORF">AVDCRST_MAG94-5691</name>
</gene>
<evidence type="ECO:0000313" key="1">
    <source>
        <dbReference type="EMBL" id="CAA9396604.1"/>
    </source>
</evidence>
<name>A0A6J4NV48_9CYAN</name>
<dbReference type="AlphaFoldDB" id="A0A6J4NV48"/>
<dbReference type="EMBL" id="CADCTY010001951">
    <property type="protein sequence ID" value="CAA9396604.1"/>
    <property type="molecule type" value="Genomic_DNA"/>
</dbReference>
<sequence>MFIANTIKLSTHDTPSSPLTSMTYIAQDVLDGKPVNWMEKVSDSGIRHQI</sequence>
<reference evidence="1" key="1">
    <citation type="submission" date="2020-02" db="EMBL/GenBank/DDBJ databases">
        <authorList>
            <person name="Meier V. D."/>
        </authorList>
    </citation>
    <scope>NUCLEOTIDE SEQUENCE</scope>
    <source>
        <strain evidence="1">AVDCRST_MAG94</strain>
    </source>
</reference>
<accession>A0A6J4NV48</accession>
<protein>
    <submittedName>
        <fullName evidence="1">Uncharacterized protein</fullName>
    </submittedName>
</protein>